<keyword evidence="2" id="KW-0238">DNA-binding</keyword>
<comment type="caution">
    <text evidence="5">The sequence shown here is derived from an EMBL/GenBank/DDBJ whole genome shotgun (WGS) entry which is preliminary data.</text>
</comment>
<evidence type="ECO:0000259" key="4">
    <source>
        <dbReference type="PROSITE" id="PS01124"/>
    </source>
</evidence>
<evidence type="ECO:0000256" key="1">
    <source>
        <dbReference type="ARBA" id="ARBA00023015"/>
    </source>
</evidence>
<name>A0A0F9VBD1_9ZZZZ</name>
<evidence type="ECO:0000256" key="2">
    <source>
        <dbReference type="ARBA" id="ARBA00023125"/>
    </source>
</evidence>
<dbReference type="PANTHER" id="PTHR43280">
    <property type="entry name" value="ARAC-FAMILY TRANSCRIPTIONAL REGULATOR"/>
    <property type="match status" value="1"/>
</dbReference>
<dbReference type="Gene3D" id="1.10.10.60">
    <property type="entry name" value="Homeodomain-like"/>
    <property type="match status" value="1"/>
</dbReference>
<dbReference type="EMBL" id="LAZR01000036">
    <property type="protein sequence ID" value="KKO01315.1"/>
    <property type="molecule type" value="Genomic_DNA"/>
</dbReference>
<keyword evidence="1" id="KW-0805">Transcription regulation</keyword>
<evidence type="ECO:0000313" key="5">
    <source>
        <dbReference type="EMBL" id="KKO01315.1"/>
    </source>
</evidence>
<dbReference type="AlphaFoldDB" id="A0A0F9VBD1"/>
<dbReference type="GO" id="GO:0003700">
    <property type="term" value="F:DNA-binding transcription factor activity"/>
    <property type="evidence" value="ECO:0007669"/>
    <property type="project" value="InterPro"/>
</dbReference>
<gene>
    <name evidence="5" type="ORF">LCGC14_0119030</name>
</gene>
<dbReference type="InterPro" id="IPR009057">
    <property type="entry name" value="Homeodomain-like_sf"/>
</dbReference>
<dbReference type="SUPFAM" id="SSF46689">
    <property type="entry name" value="Homeodomain-like"/>
    <property type="match status" value="1"/>
</dbReference>
<dbReference type="PROSITE" id="PS01124">
    <property type="entry name" value="HTH_ARAC_FAMILY_2"/>
    <property type="match status" value="1"/>
</dbReference>
<dbReference type="GO" id="GO:0043565">
    <property type="term" value="F:sequence-specific DNA binding"/>
    <property type="evidence" value="ECO:0007669"/>
    <property type="project" value="InterPro"/>
</dbReference>
<accession>A0A0F9VBD1</accession>
<keyword evidence="3" id="KW-0804">Transcription</keyword>
<proteinExistence type="predicted"/>
<sequence>MLSDKVLYIKDLGNCPPAYLNDPARRDFYEIVWLQNEDALHVPQHDFQTLKGDWIYLIPPYRVHQLNKAGKNGVLISFKQELLEGDLKEFLLDVFRMFNIQGEFSCLQVNEEGSNGLAAVLQLLKEEYSHEVINLIMMKAVLKVFLLKLIQLKEQHFTLQDINEKRVYEFMLLLEVNYKNKRTADFYASKLDISAKRLNQILKEKLDKTGVQLIHDRLILEAKRQIIHSENTIKEIAFNLHFKDQSYFSRFFKQHVEQTPQEFQNNVKVHVISHDNTLYS</sequence>
<reference evidence="5" key="1">
    <citation type="journal article" date="2015" name="Nature">
        <title>Complex archaea that bridge the gap between prokaryotes and eukaryotes.</title>
        <authorList>
            <person name="Spang A."/>
            <person name="Saw J.H."/>
            <person name="Jorgensen S.L."/>
            <person name="Zaremba-Niedzwiedzka K."/>
            <person name="Martijn J."/>
            <person name="Lind A.E."/>
            <person name="van Eijk R."/>
            <person name="Schleper C."/>
            <person name="Guy L."/>
            <person name="Ettema T.J."/>
        </authorList>
    </citation>
    <scope>NUCLEOTIDE SEQUENCE</scope>
</reference>
<dbReference type="PANTHER" id="PTHR43280:SF32">
    <property type="entry name" value="TRANSCRIPTIONAL REGULATORY PROTEIN"/>
    <property type="match status" value="1"/>
</dbReference>
<organism evidence="5">
    <name type="scientific">marine sediment metagenome</name>
    <dbReference type="NCBI Taxonomy" id="412755"/>
    <lineage>
        <taxon>unclassified sequences</taxon>
        <taxon>metagenomes</taxon>
        <taxon>ecological metagenomes</taxon>
    </lineage>
</organism>
<protein>
    <recommendedName>
        <fullName evidence="4">HTH araC/xylS-type domain-containing protein</fullName>
    </recommendedName>
</protein>
<feature type="domain" description="HTH araC/xylS-type" evidence="4">
    <location>
        <begin position="168"/>
        <end position="266"/>
    </location>
</feature>
<dbReference type="SMART" id="SM00342">
    <property type="entry name" value="HTH_ARAC"/>
    <property type="match status" value="1"/>
</dbReference>
<evidence type="ECO:0000256" key="3">
    <source>
        <dbReference type="ARBA" id="ARBA00023163"/>
    </source>
</evidence>
<dbReference type="Pfam" id="PF12833">
    <property type="entry name" value="HTH_18"/>
    <property type="match status" value="1"/>
</dbReference>
<dbReference type="InterPro" id="IPR018060">
    <property type="entry name" value="HTH_AraC"/>
</dbReference>